<accession>A0A1R1X5S2</accession>
<feature type="transmembrane region" description="Helical" evidence="1">
    <location>
        <begin position="21"/>
        <end position="42"/>
    </location>
</feature>
<keyword evidence="1" id="KW-0812">Transmembrane</keyword>
<evidence type="ECO:0000313" key="3">
    <source>
        <dbReference type="Proteomes" id="UP000187283"/>
    </source>
</evidence>
<sequence length="176" mass="18276">MFTAMFHWIGRFVPGWLNCPVFGICPIIISFFGGLLVSLLYFHVSFTLLSSSNSGFASVLGGVIIWIRPGCPFPSSISPSSISPLSPSPISPLSSPLLLFLSPLDSSSLPADFASDFSLLLAPSVGLTLSADPVVGCAITDTDTDTDTDADADADDPAAVTDASVLPAAVFTTLMT</sequence>
<keyword evidence="1" id="KW-0472">Membrane</keyword>
<name>A0A1R1X5S2_9FUNG</name>
<dbReference type="EMBL" id="LSSN01005231">
    <property type="protein sequence ID" value="OMJ09962.1"/>
    <property type="molecule type" value="Genomic_DNA"/>
</dbReference>
<dbReference type="AlphaFoldDB" id="A0A1R1X5S2"/>
<organism evidence="2 3">
    <name type="scientific">Smittium culicis</name>
    <dbReference type="NCBI Taxonomy" id="133412"/>
    <lineage>
        <taxon>Eukaryota</taxon>
        <taxon>Fungi</taxon>
        <taxon>Fungi incertae sedis</taxon>
        <taxon>Zoopagomycota</taxon>
        <taxon>Kickxellomycotina</taxon>
        <taxon>Harpellomycetes</taxon>
        <taxon>Harpellales</taxon>
        <taxon>Legeriomycetaceae</taxon>
        <taxon>Smittium</taxon>
    </lineage>
</organism>
<protein>
    <submittedName>
        <fullName evidence="2">Uncharacterized protein</fullName>
    </submittedName>
</protein>
<feature type="transmembrane region" description="Helical" evidence="1">
    <location>
        <begin position="48"/>
        <end position="67"/>
    </location>
</feature>
<dbReference type="Proteomes" id="UP000187283">
    <property type="component" value="Unassembled WGS sequence"/>
</dbReference>
<comment type="caution">
    <text evidence="2">The sequence shown here is derived from an EMBL/GenBank/DDBJ whole genome shotgun (WGS) entry which is preliminary data.</text>
</comment>
<evidence type="ECO:0000256" key="1">
    <source>
        <dbReference type="SAM" id="Phobius"/>
    </source>
</evidence>
<evidence type="ECO:0000313" key="2">
    <source>
        <dbReference type="EMBL" id="OMJ09962.1"/>
    </source>
</evidence>
<keyword evidence="3" id="KW-1185">Reference proteome</keyword>
<gene>
    <name evidence="2" type="ORF">AYI70_g10627</name>
</gene>
<proteinExistence type="predicted"/>
<reference evidence="2 3" key="1">
    <citation type="submission" date="2017-01" db="EMBL/GenBank/DDBJ databases">
        <authorList>
            <person name="Mah S.A."/>
            <person name="Swanson W.J."/>
            <person name="Moy G.W."/>
            <person name="Vacquier V.D."/>
        </authorList>
    </citation>
    <scope>NUCLEOTIDE SEQUENCE [LARGE SCALE GENOMIC DNA]</scope>
    <source>
        <strain evidence="2 3">GSMNP</strain>
    </source>
</reference>
<keyword evidence="1" id="KW-1133">Transmembrane helix</keyword>